<dbReference type="STRING" id="290397.Adeh_3451"/>
<sequence length="166" mass="17424">MTVRRPPALAALALAAVATLLPAPCASADAPDRRREPPPSAELPPPGAERIEIDVVFPDWQYTGTFRLRSASGATLDEGVARDMGGFPAGGGVVERVLEGGRGTLRVRLTTARKGAAAPVVGRWRLLDGTGAYATMTANGTFTSCSSGKAGRSSLYEQWYMLGHAR</sequence>
<feature type="signal peptide" evidence="2">
    <location>
        <begin position="1"/>
        <end position="28"/>
    </location>
</feature>
<dbReference type="OrthoDB" id="5525474at2"/>
<dbReference type="KEGG" id="ade:Adeh_3451"/>
<evidence type="ECO:0000313" key="4">
    <source>
        <dbReference type="Proteomes" id="UP000001935"/>
    </source>
</evidence>
<reference evidence="3 4" key="1">
    <citation type="submission" date="2006-01" db="EMBL/GenBank/DDBJ databases">
        <title>Complete sequence of Anaeromyxobacter dehalogenans 2CP-C.</title>
        <authorList>
            <consortium name="US DOE Joint Genome Institute"/>
            <person name="Copeland A."/>
            <person name="Lucas S."/>
            <person name="Lapidus A."/>
            <person name="Barry K."/>
            <person name="Detter J.C."/>
            <person name="Glavina T."/>
            <person name="Hammon N."/>
            <person name="Israni S."/>
            <person name="Pitluck S."/>
            <person name="Brettin T."/>
            <person name="Bruce D."/>
            <person name="Han C."/>
            <person name="Tapia R."/>
            <person name="Gilna P."/>
            <person name="Kiss H."/>
            <person name="Schmutz J."/>
            <person name="Larimer F."/>
            <person name="Land M."/>
            <person name="Kyrpides N."/>
            <person name="Anderson I."/>
            <person name="Sanford R.A."/>
            <person name="Ritalahti K.M."/>
            <person name="Thomas H.S."/>
            <person name="Kirby J.R."/>
            <person name="Zhulin I.B."/>
            <person name="Loeffler F.E."/>
            <person name="Richardson P."/>
        </authorList>
    </citation>
    <scope>NUCLEOTIDE SEQUENCE [LARGE SCALE GENOMIC DNA]</scope>
    <source>
        <strain evidence="3 4">2CP-C</strain>
    </source>
</reference>
<evidence type="ECO:0000313" key="3">
    <source>
        <dbReference type="EMBL" id="ABC83218.1"/>
    </source>
</evidence>
<proteinExistence type="predicted"/>
<evidence type="ECO:0008006" key="5">
    <source>
        <dbReference type="Google" id="ProtNLM"/>
    </source>
</evidence>
<feature type="compositionally biased region" description="Pro residues" evidence="1">
    <location>
        <begin position="38"/>
        <end position="47"/>
    </location>
</feature>
<evidence type="ECO:0000256" key="1">
    <source>
        <dbReference type="SAM" id="MobiDB-lite"/>
    </source>
</evidence>
<protein>
    <recommendedName>
        <fullName evidence="5">Lipoprotein</fullName>
    </recommendedName>
</protein>
<dbReference type="RefSeq" id="WP_011422500.1">
    <property type="nucleotide sequence ID" value="NC_007760.1"/>
</dbReference>
<dbReference type="HOGENOM" id="CLU_1599310_0_0_7"/>
<name>Q2IF63_ANADE</name>
<keyword evidence="2" id="KW-0732">Signal</keyword>
<organism evidence="3 4">
    <name type="scientific">Anaeromyxobacter dehalogenans (strain 2CP-C)</name>
    <dbReference type="NCBI Taxonomy" id="290397"/>
    <lineage>
        <taxon>Bacteria</taxon>
        <taxon>Pseudomonadati</taxon>
        <taxon>Myxococcota</taxon>
        <taxon>Myxococcia</taxon>
        <taxon>Myxococcales</taxon>
        <taxon>Cystobacterineae</taxon>
        <taxon>Anaeromyxobacteraceae</taxon>
        <taxon>Anaeromyxobacter</taxon>
    </lineage>
</organism>
<evidence type="ECO:0000256" key="2">
    <source>
        <dbReference type="SAM" id="SignalP"/>
    </source>
</evidence>
<dbReference type="AlphaFoldDB" id="Q2IF63"/>
<gene>
    <name evidence="3" type="ordered locus">Adeh_3451</name>
</gene>
<feature type="chain" id="PRO_5004209653" description="Lipoprotein" evidence="2">
    <location>
        <begin position="29"/>
        <end position="166"/>
    </location>
</feature>
<dbReference type="EMBL" id="CP000251">
    <property type="protein sequence ID" value="ABC83218.1"/>
    <property type="molecule type" value="Genomic_DNA"/>
</dbReference>
<dbReference type="Proteomes" id="UP000001935">
    <property type="component" value="Chromosome"/>
</dbReference>
<accession>Q2IF63</accession>
<feature type="region of interest" description="Disordered" evidence="1">
    <location>
        <begin position="28"/>
        <end position="48"/>
    </location>
</feature>